<organism evidence="3 4">
    <name type="scientific">Malus baccata</name>
    <name type="common">Siberian crab apple</name>
    <name type="synonym">Pyrus baccata</name>
    <dbReference type="NCBI Taxonomy" id="106549"/>
    <lineage>
        <taxon>Eukaryota</taxon>
        <taxon>Viridiplantae</taxon>
        <taxon>Streptophyta</taxon>
        <taxon>Embryophyta</taxon>
        <taxon>Tracheophyta</taxon>
        <taxon>Spermatophyta</taxon>
        <taxon>Magnoliopsida</taxon>
        <taxon>eudicotyledons</taxon>
        <taxon>Gunneridae</taxon>
        <taxon>Pentapetalae</taxon>
        <taxon>rosids</taxon>
        <taxon>fabids</taxon>
        <taxon>Rosales</taxon>
        <taxon>Rosaceae</taxon>
        <taxon>Amygdaloideae</taxon>
        <taxon>Maleae</taxon>
        <taxon>Malus</taxon>
    </lineage>
</organism>
<evidence type="ECO:0000259" key="2">
    <source>
        <dbReference type="Pfam" id="PF14438"/>
    </source>
</evidence>
<dbReference type="InterPro" id="IPR025852">
    <property type="entry name" value="SM_dom_ATX"/>
</dbReference>
<dbReference type="GO" id="GO:0003729">
    <property type="term" value="F:mRNA binding"/>
    <property type="evidence" value="ECO:0007669"/>
    <property type="project" value="TreeGrafter"/>
</dbReference>
<feature type="domain" description="Ataxin 2 SM" evidence="2">
    <location>
        <begin position="24"/>
        <end position="65"/>
    </location>
</feature>
<evidence type="ECO:0000313" key="4">
    <source>
        <dbReference type="Proteomes" id="UP000315295"/>
    </source>
</evidence>
<dbReference type="EMBL" id="VIEB01000547">
    <property type="protein sequence ID" value="TQD87122.1"/>
    <property type="molecule type" value="Genomic_DNA"/>
</dbReference>
<dbReference type="GO" id="GO:0034063">
    <property type="term" value="P:stress granule assembly"/>
    <property type="evidence" value="ECO:0007669"/>
    <property type="project" value="TreeGrafter"/>
</dbReference>
<proteinExistence type="predicted"/>
<dbReference type="PANTHER" id="PTHR12854">
    <property type="entry name" value="ATAXIN 2-RELATED"/>
    <property type="match status" value="1"/>
</dbReference>
<dbReference type="PANTHER" id="PTHR12854:SF12">
    <property type="entry name" value="POLYADENYLATE-BINDING PROTEIN INTERACTING PROTEIN"/>
    <property type="match status" value="1"/>
</dbReference>
<protein>
    <recommendedName>
        <fullName evidence="2">Ataxin 2 SM domain-containing protein</fullName>
    </recommendedName>
</protein>
<dbReference type="GO" id="GO:0010494">
    <property type="term" value="C:cytoplasmic stress granule"/>
    <property type="evidence" value="ECO:0007669"/>
    <property type="project" value="TreeGrafter"/>
</dbReference>
<gene>
    <name evidence="3" type="ORF">C1H46_027341</name>
</gene>
<evidence type="ECO:0000313" key="3">
    <source>
        <dbReference type="EMBL" id="TQD87122.1"/>
    </source>
</evidence>
<dbReference type="InterPro" id="IPR045117">
    <property type="entry name" value="ATXN2-like"/>
</dbReference>
<dbReference type="Pfam" id="PF14438">
    <property type="entry name" value="SM-ATX"/>
    <property type="match status" value="1"/>
</dbReference>
<name>A0A540LLG9_MALBA</name>
<keyword evidence="4" id="KW-1185">Reference proteome</keyword>
<dbReference type="AlphaFoldDB" id="A0A540LLG9"/>
<feature type="region of interest" description="Disordered" evidence="1">
    <location>
        <begin position="1"/>
        <end position="20"/>
    </location>
</feature>
<dbReference type="STRING" id="106549.A0A540LLG9"/>
<reference evidence="3 4" key="1">
    <citation type="journal article" date="2019" name="G3 (Bethesda)">
        <title>Sequencing of a Wild Apple (Malus baccata) Genome Unravels the Differences Between Cultivated and Wild Apple Species Regarding Disease Resistance and Cold Tolerance.</title>
        <authorList>
            <person name="Chen X."/>
        </authorList>
    </citation>
    <scope>NUCLEOTIDE SEQUENCE [LARGE SCALE GENOMIC DNA]</scope>
    <source>
        <strain evidence="4">cv. Shandingzi</strain>
        <tissue evidence="3">Leaves</tissue>
    </source>
</reference>
<comment type="caution">
    <text evidence="3">The sequence shown here is derived from an EMBL/GenBank/DDBJ whole genome shotgun (WGS) entry which is preliminary data.</text>
</comment>
<evidence type="ECO:0000256" key="1">
    <source>
        <dbReference type="SAM" id="MobiDB-lite"/>
    </source>
</evidence>
<dbReference type="Proteomes" id="UP000315295">
    <property type="component" value="Unassembled WGS sequence"/>
</dbReference>
<sequence length="67" mass="7289">MGCRNRDFTDDETVSSSSSSSLSEALLFATMCIIGLPVDVHVKDGSVYSGIFYTASVETEYGAFLFY</sequence>
<accession>A0A540LLG9</accession>